<evidence type="ECO:0000256" key="1">
    <source>
        <dbReference type="ARBA" id="ARBA00004922"/>
    </source>
</evidence>
<keyword evidence="4" id="KW-0328">Glycosyltransferase</keyword>
<protein>
    <recommendedName>
        <fullName evidence="3">protein O-GlcNAc transferase</fullName>
        <ecNumber evidence="3">2.4.1.255</ecNumber>
    </recommendedName>
</protein>
<name>A0ABW3X0N4_9HYPH</name>
<comment type="pathway">
    <text evidence="1">Protein modification; protein glycosylation.</text>
</comment>
<dbReference type="PANTHER" id="PTHR44835:SF1">
    <property type="entry name" value="PROTEIN O-GLCNAC TRANSFERASE"/>
    <property type="match status" value="1"/>
</dbReference>
<keyword evidence="11" id="KW-1185">Reference proteome</keyword>
<dbReference type="Pfam" id="PF13844">
    <property type="entry name" value="Glyco_transf_41"/>
    <property type="match status" value="2"/>
</dbReference>
<keyword evidence="5" id="KW-0808">Transferase</keyword>
<dbReference type="Gene3D" id="3.40.50.2000">
    <property type="entry name" value="Glycogen Phosphorylase B"/>
    <property type="match status" value="1"/>
</dbReference>
<sequence>MLEHRRMRTVERPRAMEPVGRYLAKAATHLAAGRFDKANRNLQLALERVPGDAGAHYQLGVLTCKVDGPGPAIPHFVAALRAAPERPAHWFALAGALLEVGRIGEARSLMDSFRDRGVSDDESRATLKDVVDHAFSLAQARLKEGDFTASEALSDLVLSLDETHSGAIYLAAAVAAQTGRLQQSFDLFSIVIDREPDNAVYFASLGALLITMGDNGGAVWALEKSIGLAPNLAIAHSNLSGVLQRVSRHGLAMSHAQQAIALDPGCVGAHINLGCSLKSLGHLAEAIGSFDRALALQPLNVIAYSNRLFAKLYAEAVPAADYASDARIFGTLFADPLLRRRPFAHDRDPERRLRIGFVSGDFCTHAVARFIEPFLEHLDRSSMDVRAYMTHSHEDEVSARLGTLFDGWHNISGLGDDAAADLIEADAIDILVDLSGHSSGHRLLIFARKPAPVQVTWIGHPASTGLRAIDYRLTDGVHDLPGRSEALHTENVWRLPGVSATYQMRGDVPAVRDRPPFEDNGYVTFGVLNRFEKISDRALETWAGMLQALPDARLFMVVADVGEPDILAQVEERLARAGLPLDRVRLHPRVSKGYFELYHQIDIALDSFPYNGGTTSCDTLYMGVPFIALQGESAVARTGVAVLTAVGLAELAAETPEAYAACALALARDPDRLRDIRSGLRERMLASPLMNHARLAADVGEAFRAMWRRWVDASRAA</sequence>
<keyword evidence="7 8" id="KW-0802">TPR repeat</keyword>
<evidence type="ECO:0000256" key="2">
    <source>
        <dbReference type="ARBA" id="ARBA00005386"/>
    </source>
</evidence>
<evidence type="ECO:0000256" key="3">
    <source>
        <dbReference type="ARBA" id="ARBA00011970"/>
    </source>
</evidence>
<comment type="similarity">
    <text evidence="2">Belongs to the glycosyltransferase 41 family. O-GlcNAc transferase subfamily.</text>
</comment>
<dbReference type="InterPro" id="IPR029489">
    <property type="entry name" value="OGT/SEC/SPY_C"/>
</dbReference>
<keyword evidence="6" id="KW-0677">Repeat</keyword>
<dbReference type="SUPFAM" id="SSF53756">
    <property type="entry name" value="UDP-Glycosyltransferase/glycogen phosphorylase"/>
    <property type="match status" value="1"/>
</dbReference>
<evidence type="ECO:0000313" key="11">
    <source>
        <dbReference type="Proteomes" id="UP001597176"/>
    </source>
</evidence>
<feature type="repeat" description="TPR" evidence="8">
    <location>
        <begin position="267"/>
        <end position="300"/>
    </location>
</feature>
<reference evidence="11" key="1">
    <citation type="journal article" date="2019" name="Int. J. Syst. Evol. Microbiol.">
        <title>The Global Catalogue of Microorganisms (GCM) 10K type strain sequencing project: providing services to taxonomists for standard genome sequencing and annotation.</title>
        <authorList>
            <consortium name="The Broad Institute Genomics Platform"/>
            <consortium name="The Broad Institute Genome Sequencing Center for Infectious Disease"/>
            <person name="Wu L."/>
            <person name="Ma J."/>
        </authorList>
    </citation>
    <scope>NUCLEOTIDE SEQUENCE [LARGE SCALE GENOMIC DNA]</scope>
    <source>
        <strain evidence="11">CCUG 56108</strain>
    </source>
</reference>
<dbReference type="Gene3D" id="3.40.50.11380">
    <property type="match status" value="1"/>
</dbReference>
<dbReference type="InterPro" id="IPR011990">
    <property type="entry name" value="TPR-like_helical_dom_sf"/>
</dbReference>
<dbReference type="InterPro" id="IPR051939">
    <property type="entry name" value="Glycosyltr_41/O-GlcNAc_trsf"/>
</dbReference>
<dbReference type="PANTHER" id="PTHR44835">
    <property type="entry name" value="UDP-N-ACETYLGLUCOSAMINE--PEPTIDE N-ACETYLGLUCOSAMINYLTRANSFERASE SPINDLY-RELATED"/>
    <property type="match status" value="1"/>
</dbReference>
<proteinExistence type="inferred from homology"/>
<comment type="caution">
    <text evidence="10">The sequence shown here is derived from an EMBL/GenBank/DDBJ whole genome shotgun (WGS) entry which is preliminary data.</text>
</comment>
<evidence type="ECO:0000259" key="9">
    <source>
        <dbReference type="Pfam" id="PF13844"/>
    </source>
</evidence>
<dbReference type="SUPFAM" id="SSF48452">
    <property type="entry name" value="TPR-like"/>
    <property type="match status" value="1"/>
</dbReference>
<gene>
    <name evidence="10" type="ORF">ACFQ4G_16415</name>
</gene>
<evidence type="ECO:0000256" key="5">
    <source>
        <dbReference type="ARBA" id="ARBA00022679"/>
    </source>
</evidence>
<dbReference type="Gene3D" id="1.25.40.10">
    <property type="entry name" value="Tetratricopeptide repeat domain"/>
    <property type="match status" value="2"/>
</dbReference>
<dbReference type="RefSeq" id="WP_238208660.1">
    <property type="nucleotide sequence ID" value="NZ_JBHTND010000024.1"/>
</dbReference>
<dbReference type="InterPro" id="IPR013105">
    <property type="entry name" value="TPR_2"/>
</dbReference>
<dbReference type="EC" id="2.4.1.255" evidence="3"/>
<dbReference type="InterPro" id="IPR019734">
    <property type="entry name" value="TPR_rpt"/>
</dbReference>
<dbReference type="Proteomes" id="UP001597176">
    <property type="component" value="Unassembled WGS sequence"/>
</dbReference>
<dbReference type="SMART" id="SM00028">
    <property type="entry name" value="TPR"/>
    <property type="match status" value="7"/>
</dbReference>
<evidence type="ECO:0000313" key="10">
    <source>
        <dbReference type="EMBL" id="MFD1303157.1"/>
    </source>
</evidence>
<evidence type="ECO:0000256" key="6">
    <source>
        <dbReference type="ARBA" id="ARBA00022737"/>
    </source>
</evidence>
<accession>A0ABW3X0N4</accession>
<evidence type="ECO:0000256" key="7">
    <source>
        <dbReference type="ARBA" id="ARBA00022803"/>
    </source>
</evidence>
<organism evidence="10 11">
    <name type="scientific">Methylobacterium marchantiae</name>
    <dbReference type="NCBI Taxonomy" id="600331"/>
    <lineage>
        <taxon>Bacteria</taxon>
        <taxon>Pseudomonadati</taxon>
        <taxon>Pseudomonadota</taxon>
        <taxon>Alphaproteobacteria</taxon>
        <taxon>Hyphomicrobiales</taxon>
        <taxon>Methylobacteriaceae</taxon>
        <taxon>Methylobacterium</taxon>
    </lineage>
</organism>
<feature type="domain" description="O-GlcNAc transferase C-terminal" evidence="9">
    <location>
        <begin position="338"/>
        <end position="477"/>
    </location>
</feature>
<feature type="domain" description="O-GlcNAc transferase C-terminal" evidence="9">
    <location>
        <begin position="523"/>
        <end position="696"/>
    </location>
</feature>
<evidence type="ECO:0000256" key="4">
    <source>
        <dbReference type="ARBA" id="ARBA00022676"/>
    </source>
</evidence>
<dbReference type="Pfam" id="PF13432">
    <property type="entry name" value="TPR_16"/>
    <property type="match status" value="1"/>
</dbReference>
<dbReference type="EMBL" id="JBHTND010000024">
    <property type="protein sequence ID" value="MFD1303157.1"/>
    <property type="molecule type" value="Genomic_DNA"/>
</dbReference>
<evidence type="ECO:0000256" key="8">
    <source>
        <dbReference type="PROSITE-ProRule" id="PRU00339"/>
    </source>
</evidence>
<dbReference type="PROSITE" id="PS50005">
    <property type="entry name" value="TPR"/>
    <property type="match status" value="1"/>
</dbReference>
<dbReference type="Pfam" id="PF07719">
    <property type="entry name" value="TPR_2"/>
    <property type="match status" value="1"/>
</dbReference>